<name>A0A8T9SVM6_9BACT</name>
<feature type="domain" description="Secretion system C-terminal sorting" evidence="1">
    <location>
        <begin position="446"/>
        <end position="516"/>
    </location>
</feature>
<dbReference type="InterPro" id="IPR026444">
    <property type="entry name" value="Secre_tail"/>
</dbReference>
<keyword evidence="3" id="KW-1185">Reference proteome</keyword>
<dbReference type="Proteomes" id="UP000829925">
    <property type="component" value="Chromosome"/>
</dbReference>
<evidence type="ECO:0000313" key="3">
    <source>
        <dbReference type="Proteomes" id="UP000829925"/>
    </source>
</evidence>
<reference evidence="2 3" key="1">
    <citation type="submission" date="2022-04" db="EMBL/GenBank/DDBJ databases">
        <title>Hymenobacter sp. isolated from the air.</title>
        <authorList>
            <person name="Won M."/>
            <person name="Lee C.-M."/>
            <person name="Woen H.-Y."/>
            <person name="Kwon S.-W."/>
        </authorList>
    </citation>
    <scope>NUCLEOTIDE SEQUENCE [LARGE SCALE GENOMIC DNA]</scope>
    <source>
        <strain evidence="3">5413 J-13</strain>
    </source>
</reference>
<protein>
    <submittedName>
        <fullName evidence="2">T9SS type A sorting domain-containing protein</fullName>
    </submittedName>
</protein>
<gene>
    <name evidence="2" type="ORF">MUN82_18855</name>
</gene>
<sequence>MTLNHFTTYTYAQAQRVYTYTVTKNTYNSTFSLGNNESLYIPAGITFTGNLNWNGTNCAVYNDGNWSTGNDIHFGKKGALYTSATSQTKVGNLNLTDGVTITNKGSLQAGVNWNGSGATITTSGSWICASNIPIGQAGTLTIEKTGSVSCRDLNLNSTGATVYNWGQLALDNCQTASATTLRNYSQCIVRGYTNNSGKLYNEGYWKCNTYNNNTTTNNCGTIEVGSKYQNNGNSLLLNAGKLATHELINDGNIQGPLDGKSVGKVIVDSQFGYQLCRQNGSGKIGVVGRIDLSRCSPGLFGTFLSWLIGISGWDIQTGTLGSNYSYNTNLQNGGCVDQVLPVELASFTAQVRGTAVLLAWSTASEKNNDHFVVERSIDGYAFQPLATVQGAGTTAAPTRYTSTDAHPLIGRSYYRLKQVDLDGSAHYAPVISVQVADVPAAILAAYPNPATDYLTLDLRNLMVGSTRAQLRNLAGQVVLEQAVTDGSMPQLRLKALPAGVYLLQVQTADATLAQRIVKR</sequence>
<evidence type="ECO:0000259" key="1">
    <source>
        <dbReference type="Pfam" id="PF18962"/>
    </source>
</evidence>
<dbReference type="Pfam" id="PF18962">
    <property type="entry name" value="Por_Secre_tail"/>
    <property type="match status" value="1"/>
</dbReference>
<dbReference type="AlphaFoldDB" id="A0A8T9SVM6"/>
<dbReference type="RefSeq" id="WP_245092895.1">
    <property type="nucleotide sequence ID" value="NZ_CP095053.1"/>
</dbReference>
<dbReference type="EMBL" id="CP095053">
    <property type="protein sequence ID" value="UOR04984.1"/>
    <property type="molecule type" value="Genomic_DNA"/>
</dbReference>
<organism evidence="2 3">
    <name type="scientific">Hymenobacter aerilatus</name>
    <dbReference type="NCBI Taxonomy" id="2932251"/>
    <lineage>
        <taxon>Bacteria</taxon>
        <taxon>Pseudomonadati</taxon>
        <taxon>Bacteroidota</taxon>
        <taxon>Cytophagia</taxon>
        <taxon>Cytophagales</taxon>
        <taxon>Hymenobacteraceae</taxon>
        <taxon>Hymenobacter</taxon>
    </lineage>
</organism>
<accession>A0A8T9SVM6</accession>
<proteinExistence type="predicted"/>
<dbReference type="NCBIfam" id="TIGR04183">
    <property type="entry name" value="Por_Secre_tail"/>
    <property type="match status" value="1"/>
</dbReference>
<dbReference type="KEGG" id="haei:MUN82_18855"/>
<evidence type="ECO:0000313" key="2">
    <source>
        <dbReference type="EMBL" id="UOR04984.1"/>
    </source>
</evidence>